<evidence type="ECO:0000313" key="10">
    <source>
        <dbReference type="Proteomes" id="UP001528411"/>
    </source>
</evidence>
<evidence type="ECO:0000256" key="2">
    <source>
        <dbReference type="ARBA" id="ARBA00010145"/>
    </source>
</evidence>
<feature type="transmembrane region" description="Helical" evidence="8">
    <location>
        <begin position="186"/>
        <end position="209"/>
    </location>
</feature>
<name>A0ABT5FA30_9GAMM</name>
<reference evidence="9 10" key="1">
    <citation type="submission" date="2023-01" db="EMBL/GenBank/DDBJ databases">
        <title>Psychrosphaera sp. nov., isolated from marine algae.</title>
        <authorList>
            <person name="Bayburt H."/>
            <person name="Choi B.J."/>
            <person name="Kim J.M."/>
            <person name="Choi D.G."/>
            <person name="Jeon C.O."/>
        </authorList>
    </citation>
    <scope>NUCLEOTIDE SEQUENCE [LARGE SCALE GENOMIC DNA]</scope>
    <source>
        <strain evidence="9 10">G1-22</strain>
    </source>
</reference>
<dbReference type="Gene3D" id="1.20.1530.20">
    <property type="match status" value="1"/>
</dbReference>
<dbReference type="Proteomes" id="UP001528411">
    <property type="component" value="Unassembled WGS sequence"/>
</dbReference>
<keyword evidence="10" id="KW-1185">Reference proteome</keyword>
<proteinExistence type="inferred from homology"/>
<dbReference type="InterPro" id="IPR038770">
    <property type="entry name" value="Na+/solute_symporter_sf"/>
</dbReference>
<keyword evidence="7 8" id="KW-0472">Membrane</keyword>
<accession>A0ABT5FA30</accession>
<dbReference type="EMBL" id="JAQOMS010000002">
    <property type="protein sequence ID" value="MDC2888387.1"/>
    <property type="molecule type" value="Genomic_DNA"/>
</dbReference>
<feature type="transmembrane region" description="Helical" evidence="8">
    <location>
        <begin position="282"/>
        <end position="301"/>
    </location>
</feature>
<evidence type="ECO:0000256" key="6">
    <source>
        <dbReference type="ARBA" id="ARBA00022989"/>
    </source>
</evidence>
<evidence type="ECO:0000256" key="1">
    <source>
        <dbReference type="ARBA" id="ARBA00004651"/>
    </source>
</evidence>
<comment type="caution">
    <text evidence="9">The sequence shown here is derived from an EMBL/GenBank/DDBJ whole genome shotgun (WGS) entry which is preliminary data.</text>
</comment>
<evidence type="ECO:0000256" key="5">
    <source>
        <dbReference type="ARBA" id="ARBA00022692"/>
    </source>
</evidence>
<feature type="transmembrane region" description="Helical" evidence="8">
    <location>
        <begin position="130"/>
        <end position="149"/>
    </location>
</feature>
<evidence type="ECO:0000256" key="8">
    <source>
        <dbReference type="SAM" id="Phobius"/>
    </source>
</evidence>
<keyword evidence="5 8" id="KW-0812">Transmembrane</keyword>
<comment type="subcellular location">
    <subcellularLocation>
        <location evidence="1">Cell membrane</location>
        <topology evidence="1">Multi-pass membrane protein</topology>
    </subcellularLocation>
</comment>
<feature type="transmembrane region" description="Helical" evidence="8">
    <location>
        <begin position="251"/>
        <end position="270"/>
    </location>
</feature>
<dbReference type="RefSeq" id="WP_272180016.1">
    <property type="nucleotide sequence ID" value="NZ_JAQOMS010000002.1"/>
</dbReference>
<feature type="transmembrane region" description="Helical" evidence="8">
    <location>
        <begin position="221"/>
        <end position="245"/>
    </location>
</feature>
<evidence type="ECO:0000256" key="3">
    <source>
        <dbReference type="ARBA" id="ARBA00022448"/>
    </source>
</evidence>
<keyword evidence="4" id="KW-1003">Cell membrane</keyword>
<dbReference type="PANTHER" id="PTHR36838:SF4">
    <property type="entry name" value="AUXIN EFFLUX CARRIER FAMILY PROTEIN"/>
    <property type="match status" value="1"/>
</dbReference>
<feature type="transmembrane region" description="Helical" evidence="8">
    <location>
        <begin position="156"/>
        <end position="174"/>
    </location>
</feature>
<evidence type="ECO:0000256" key="4">
    <source>
        <dbReference type="ARBA" id="ARBA00022475"/>
    </source>
</evidence>
<sequence length="307" mass="33432">MNLELVIGAFEITLPILFILLLGGWFKHKTWISDGFVSSGNTLVFNISLPCLLYLNVSQNSISTNLNLPLIGFAIVATIVTVVVVWLFYRKQPDSGQRGVLAQCAYRGNMAIIGLALCERALGQDILGKAAIYLAFLTILYNLIAVVLLTTFNRKILFTIAKNPLIISIVLGLISSSSEIHPPQVVITSMAYLGKLTLPLALLCLGASLQWQSFKQNHRDAIAITFLKLILIPLLTMWAAIPFGFDKTDTTLLFFMVSAPTAVAAYVMANKMTSHGALSAEIVALSTLVSPFTIAIGYYLLKVFGMA</sequence>
<protein>
    <submittedName>
        <fullName evidence="9">AEC family transporter</fullName>
    </submittedName>
</protein>
<keyword evidence="3" id="KW-0813">Transport</keyword>
<evidence type="ECO:0000313" key="9">
    <source>
        <dbReference type="EMBL" id="MDC2888387.1"/>
    </source>
</evidence>
<feature type="transmembrane region" description="Helical" evidence="8">
    <location>
        <begin position="69"/>
        <end position="88"/>
    </location>
</feature>
<gene>
    <name evidence="9" type="ORF">PN838_05950</name>
</gene>
<feature type="transmembrane region" description="Helical" evidence="8">
    <location>
        <begin position="38"/>
        <end position="57"/>
    </location>
</feature>
<dbReference type="PANTHER" id="PTHR36838">
    <property type="entry name" value="AUXIN EFFLUX CARRIER FAMILY PROTEIN"/>
    <property type="match status" value="1"/>
</dbReference>
<evidence type="ECO:0000256" key="7">
    <source>
        <dbReference type="ARBA" id="ARBA00023136"/>
    </source>
</evidence>
<keyword evidence="6 8" id="KW-1133">Transmembrane helix</keyword>
<feature type="transmembrane region" description="Helical" evidence="8">
    <location>
        <begin position="6"/>
        <end position="26"/>
    </location>
</feature>
<dbReference type="InterPro" id="IPR004776">
    <property type="entry name" value="Mem_transp_PIN-like"/>
</dbReference>
<organism evidence="9 10">
    <name type="scientific">Psychrosphaera algicola</name>
    <dbReference type="NCBI Taxonomy" id="3023714"/>
    <lineage>
        <taxon>Bacteria</taxon>
        <taxon>Pseudomonadati</taxon>
        <taxon>Pseudomonadota</taxon>
        <taxon>Gammaproteobacteria</taxon>
        <taxon>Alteromonadales</taxon>
        <taxon>Pseudoalteromonadaceae</taxon>
        <taxon>Psychrosphaera</taxon>
    </lineage>
</organism>
<comment type="similarity">
    <text evidence="2">Belongs to the auxin efflux carrier (TC 2.A.69) family.</text>
</comment>
<dbReference type="Pfam" id="PF03547">
    <property type="entry name" value="Mem_trans"/>
    <property type="match status" value="2"/>
</dbReference>